<organism evidence="2 3">
    <name type="scientific">Dactylonectria macrodidyma</name>
    <dbReference type="NCBI Taxonomy" id="307937"/>
    <lineage>
        <taxon>Eukaryota</taxon>
        <taxon>Fungi</taxon>
        <taxon>Dikarya</taxon>
        <taxon>Ascomycota</taxon>
        <taxon>Pezizomycotina</taxon>
        <taxon>Sordariomycetes</taxon>
        <taxon>Hypocreomycetidae</taxon>
        <taxon>Hypocreales</taxon>
        <taxon>Nectriaceae</taxon>
        <taxon>Dactylonectria</taxon>
    </lineage>
</organism>
<protein>
    <recommendedName>
        <fullName evidence="4">F-box domain-containing protein</fullName>
    </recommendedName>
</protein>
<gene>
    <name evidence="2" type="ORF">EDB81DRAFT_940109</name>
</gene>
<accession>A0A9P9FTS3</accession>
<name>A0A9P9FTS3_9HYPO</name>
<proteinExistence type="predicted"/>
<dbReference type="SUPFAM" id="SSF81383">
    <property type="entry name" value="F-box domain"/>
    <property type="match status" value="1"/>
</dbReference>
<feature type="compositionally biased region" description="Basic and acidic residues" evidence="1">
    <location>
        <begin position="11"/>
        <end position="22"/>
    </location>
</feature>
<dbReference type="InterPro" id="IPR036047">
    <property type="entry name" value="F-box-like_dom_sf"/>
</dbReference>
<dbReference type="Proteomes" id="UP000738349">
    <property type="component" value="Unassembled WGS sequence"/>
</dbReference>
<feature type="compositionally biased region" description="Basic residues" evidence="1">
    <location>
        <begin position="23"/>
        <end position="36"/>
    </location>
</feature>
<sequence>MVPLRKRRRPRSLDSNDTEFDHHGRHRKPRSGRITRSRAATDCALAAAGAAAGCRSQRDFLSPLPNELAIRIFSYLSAWEFLDVPLVSNATVLGNAGDELKCLDLDSSQPPGVRGLGKLVTRVVKG</sequence>
<dbReference type="OrthoDB" id="3219396at2759"/>
<dbReference type="AlphaFoldDB" id="A0A9P9FTS3"/>
<feature type="compositionally biased region" description="Basic residues" evidence="1">
    <location>
        <begin position="1"/>
        <end position="10"/>
    </location>
</feature>
<evidence type="ECO:0008006" key="4">
    <source>
        <dbReference type="Google" id="ProtNLM"/>
    </source>
</evidence>
<keyword evidence="3" id="KW-1185">Reference proteome</keyword>
<evidence type="ECO:0000313" key="2">
    <source>
        <dbReference type="EMBL" id="KAH7176089.1"/>
    </source>
</evidence>
<evidence type="ECO:0000313" key="3">
    <source>
        <dbReference type="Proteomes" id="UP000738349"/>
    </source>
</evidence>
<dbReference type="Gene3D" id="1.20.1280.50">
    <property type="match status" value="1"/>
</dbReference>
<evidence type="ECO:0000256" key="1">
    <source>
        <dbReference type="SAM" id="MobiDB-lite"/>
    </source>
</evidence>
<feature type="region of interest" description="Disordered" evidence="1">
    <location>
        <begin position="1"/>
        <end position="37"/>
    </location>
</feature>
<reference evidence="2" key="1">
    <citation type="journal article" date="2021" name="Nat. Commun.">
        <title>Genetic determinants of endophytism in the Arabidopsis root mycobiome.</title>
        <authorList>
            <person name="Mesny F."/>
            <person name="Miyauchi S."/>
            <person name="Thiergart T."/>
            <person name="Pickel B."/>
            <person name="Atanasova L."/>
            <person name="Karlsson M."/>
            <person name="Huettel B."/>
            <person name="Barry K.W."/>
            <person name="Haridas S."/>
            <person name="Chen C."/>
            <person name="Bauer D."/>
            <person name="Andreopoulos W."/>
            <person name="Pangilinan J."/>
            <person name="LaButti K."/>
            <person name="Riley R."/>
            <person name="Lipzen A."/>
            <person name="Clum A."/>
            <person name="Drula E."/>
            <person name="Henrissat B."/>
            <person name="Kohler A."/>
            <person name="Grigoriev I.V."/>
            <person name="Martin F.M."/>
            <person name="Hacquard S."/>
        </authorList>
    </citation>
    <scope>NUCLEOTIDE SEQUENCE</scope>
    <source>
        <strain evidence="2">MPI-CAGE-AT-0147</strain>
    </source>
</reference>
<dbReference type="EMBL" id="JAGMUV010000001">
    <property type="protein sequence ID" value="KAH7176089.1"/>
    <property type="molecule type" value="Genomic_DNA"/>
</dbReference>
<comment type="caution">
    <text evidence="2">The sequence shown here is derived from an EMBL/GenBank/DDBJ whole genome shotgun (WGS) entry which is preliminary data.</text>
</comment>